<evidence type="ECO:0000313" key="1">
    <source>
        <dbReference type="EMBL" id="KAH8003627.1"/>
    </source>
</evidence>
<organism evidence="1 2">
    <name type="scientific">Sphaerodactylus townsendi</name>
    <dbReference type="NCBI Taxonomy" id="933632"/>
    <lineage>
        <taxon>Eukaryota</taxon>
        <taxon>Metazoa</taxon>
        <taxon>Chordata</taxon>
        <taxon>Craniata</taxon>
        <taxon>Vertebrata</taxon>
        <taxon>Euteleostomi</taxon>
        <taxon>Lepidosauria</taxon>
        <taxon>Squamata</taxon>
        <taxon>Bifurcata</taxon>
        <taxon>Gekkota</taxon>
        <taxon>Sphaerodactylidae</taxon>
        <taxon>Sphaerodactylus</taxon>
    </lineage>
</organism>
<protein>
    <submittedName>
        <fullName evidence="1">Uncharacterized protein</fullName>
    </submittedName>
</protein>
<dbReference type="Proteomes" id="UP000827872">
    <property type="component" value="Linkage Group LG09"/>
</dbReference>
<keyword evidence="2" id="KW-1185">Reference proteome</keyword>
<sequence length="127" mass="14439">MDTKNLLESADSSVTDPRDVTSPKLLTIPQNPQEKRLTRFFRCKTMLQVCWYNFPQEKLKLCTQRANLSIVGSTEGWGEAQHGRETTLSASKYGSIGFVVSALQTIPDVLFNYLSNWRTFTQNAYLV</sequence>
<gene>
    <name evidence="1" type="ORF">K3G42_021773</name>
</gene>
<name>A0ACB8FFK3_9SAUR</name>
<comment type="caution">
    <text evidence="1">The sequence shown here is derived from an EMBL/GenBank/DDBJ whole genome shotgun (WGS) entry which is preliminary data.</text>
</comment>
<dbReference type="EMBL" id="CM037622">
    <property type="protein sequence ID" value="KAH8003627.1"/>
    <property type="molecule type" value="Genomic_DNA"/>
</dbReference>
<accession>A0ACB8FFK3</accession>
<evidence type="ECO:0000313" key="2">
    <source>
        <dbReference type="Proteomes" id="UP000827872"/>
    </source>
</evidence>
<proteinExistence type="predicted"/>
<reference evidence="1" key="1">
    <citation type="submission" date="2021-08" db="EMBL/GenBank/DDBJ databases">
        <title>The first chromosome-level gecko genome reveals the dynamic sex chromosomes of Neotropical dwarf geckos (Sphaerodactylidae: Sphaerodactylus).</title>
        <authorList>
            <person name="Pinto B.J."/>
            <person name="Keating S.E."/>
            <person name="Gamble T."/>
        </authorList>
    </citation>
    <scope>NUCLEOTIDE SEQUENCE</scope>
    <source>
        <strain evidence="1">TG3544</strain>
    </source>
</reference>